<dbReference type="PANTHER" id="PTHR42648">
    <property type="entry name" value="TRANSPOSASE, PUTATIVE-RELATED"/>
    <property type="match status" value="1"/>
</dbReference>
<evidence type="ECO:0000256" key="9">
    <source>
        <dbReference type="ARBA" id="ARBA00023172"/>
    </source>
</evidence>
<keyword evidence="7" id="KW-0695">RNA-directed DNA polymerase</keyword>
<evidence type="ECO:0000259" key="11">
    <source>
        <dbReference type="PROSITE" id="PS50994"/>
    </source>
</evidence>
<dbReference type="SUPFAM" id="SSF53098">
    <property type="entry name" value="Ribonuclease H-like"/>
    <property type="match status" value="1"/>
</dbReference>
<dbReference type="Proteomes" id="UP000593567">
    <property type="component" value="Unassembled WGS sequence"/>
</dbReference>
<keyword evidence="8" id="KW-0239">DNA-directed DNA polymerase</keyword>
<keyword evidence="1" id="KW-0540">Nuclease</keyword>
<dbReference type="GO" id="GO:0003964">
    <property type="term" value="F:RNA-directed DNA polymerase activity"/>
    <property type="evidence" value="ECO:0007669"/>
    <property type="project" value="UniProtKB-KW"/>
</dbReference>
<dbReference type="PROSITE" id="PS50994">
    <property type="entry name" value="INTEGRASE"/>
    <property type="match status" value="1"/>
</dbReference>
<dbReference type="EMBL" id="VXIV02000181">
    <property type="protein sequence ID" value="KAF6040102.1"/>
    <property type="molecule type" value="Genomic_DNA"/>
</dbReference>
<dbReference type="InterPro" id="IPR012337">
    <property type="entry name" value="RNaseH-like_sf"/>
</dbReference>
<feature type="domain" description="Integrase catalytic" evidence="11">
    <location>
        <begin position="36"/>
        <end position="149"/>
    </location>
</feature>
<evidence type="ECO:0000256" key="5">
    <source>
        <dbReference type="ARBA" id="ARBA00022842"/>
    </source>
</evidence>
<proteinExistence type="predicted"/>
<dbReference type="GO" id="GO:0004519">
    <property type="term" value="F:endonuclease activity"/>
    <property type="evidence" value="ECO:0007669"/>
    <property type="project" value="UniProtKB-KW"/>
</dbReference>
<dbReference type="GO" id="GO:0015074">
    <property type="term" value="P:DNA integration"/>
    <property type="evidence" value="ECO:0007669"/>
    <property type="project" value="UniProtKB-KW"/>
</dbReference>
<dbReference type="Gene3D" id="3.30.420.10">
    <property type="entry name" value="Ribonuclease H-like superfamily/Ribonuclease H"/>
    <property type="match status" value="1"/>
</dbReference>
<sequence length="149" mass="16739">MIQKTLQITKLKFACKTCDENKITKQPHKQDDKPELARQPQQRVHSDLCGPITPTARGGQNYIISFLDEFSSMLFTYNIRHKSDATTALKQFIVDVASIGNVKEIHTDNGMEYLGQSFEAVLRERGINDTTTALTHLTRMVNQKGLGAS</sequence>
<keyword evidence="8" id="KW-0548">Nucleotidyltransferase</keyword>
<dbReference type="AlphaFoldDB" id="A0A7J7KPL3"/>
<evidence type="ECO:0000313" key="13">
    <source>
        <dbReference type="Proteomes" id="UP000593567"/>
    </source>
</evidence>
<dbReference type="PANTHER" id="PTHR42648:SF11">
    <property type="entry name" value="TRANSPOSON TY4-P GAG-POL POLYPROTEIN"/>
    <property type="match status" value="1"/>
</dbReference>
<keyword evidence="6" id="KW-0229">DNA integration</keyword>
<keyword evidence="5" id="KW-0460">Magnesium</keyword>
<dbReference type="GO" id="GO:0003676">
    <property type="term" value="F:nucleic acid binding"/>
    <property type="evidence" value="ECO:0007669"/>
    <property type="project" value="InterPro"/>
</dbReference>
<name>A0A7J7KPL3_BUGNE</name>
<keyword evidence="4" id="KW-0378">Hydrolase</keyword>
<dbReference type="GO" id="GO:0046872">
    <property type="term" value="F:metal ion binding"/>
    <property type="evidence" value="ECO:0007669"/>
    <property type="project" value="UniProtKB-KW"/>
</dbReference>
<evidence type="ECO:0000313" key="12">
    <source>
        <dbReference type="EMBL" id="KAF6040102.1"/>
    </source>
</evidence>
<dbReference type="GO" id="GO:0016787">
    <property type="term" value="F:hydrolase activity"/>
    <property type="evidence" value="ECO:0007669"/>
    <property type="project" value="UniProtKB-KW"/>
</dbReference>
<dbReference type="Pfam" id="PF00665">
    <property type="entry name" value="rve"/>
    <property type="match status" value="1"/>
</dbReference>
<keyword evidence="9" id="KW-0233">DNA recombination</keyword>
<dbReference type="GO" id="GO:0006310">
    <property type="term" value="P:DNA recombination"/>
    <property type="evidence" value="ECO:0007669"/>
    <property type="project" value="UniProtKB-KW"/>
</dbReference>
<feature type="region of interest" description="Disordered" evidence="10">
    <location>
        <begin position="24"/>
        <end position="44"/>
    </location>
</feature>
<evidence type="ECO:0000256" key="8">
    <source>
        <dbReference type="ARBA" id="ARBA00022932"/>
    </source>
</evidence>
<evidence type="ECO:0000256" key="2">
    <source>
        <dbReference type="ARBA" id="ARBA00022723"/>
    </source>
</evidence>
<dbReference type="InterPro" id="IPR039537">
    <property type="entry name" value="Retrotran_Ty1/copia-like"/>
</dbReference>
<gene>
    <name evidence="12" type="ORF">EB796_001575</name>
</gene>
<protein>
    <recommendedName>
        <fullName evidence="11">Integrase catalytic domain-containing protein</fullName>
    </recommendedName>
</protein>
<dbReference type="GO" id="GO:0003887">
    <property type="term" value="F:DNA-directed DNA polymerase activity"/>
    <property type="evidence" value="ECO:0007669"/>
    <property type="project" value="UniProtKB-KW"/>
</dbReference>
<accession>A0A7J7KPL3</accession>
<evidence type="ECO:0000256" key="3">
    <source>
        <dbReference type="ARBA" id="ARBA00022759"/>
    </source>
</evidence>
<comment type="caution">
    <text evidence="12">The sequence shown here is derived from an EMBL/GenBank/DDBJ whole genome shotgun (WGS) entry which is preliminary data.</text>
</comment>
<dbReference type="InterPro" id="IPR001584">
    <property type="entry name" value="Integrase_cat-core"/>
</dbReference>
<evidence type="ECO:0000256" key="10">
    <source>
        <dbReference type="SAM" id="MobiDB-lite"/>
    </source>
</evidence>
<keyword evidence="2" id="KW-0479">Metal-binding</keyword>
<dbReference type="OrthoDB" id="413361at2759"/>
<dbReference type="InterPro" id="IPR036397">
    <property type="entry name" value="RNaseH_sf"/>
</dbReference>
<keyword evidence="3" id="KW-0255">Endonuclease</keyword>
<evidence type="ECO:0000256" key="6">
    <source>
        <dbReference type="ARBA" id="ARBA00022908"/>
    </source>
</evidence>
<keyword evidence="8" id="KW-0808">Transferase</keyword>
<reference evidence="12" key="1">
    <citation type="submission" date="2020-06" db="EMBL/GenBank/DDBJ databases">
        <title>Draft genome of Bugula neritina, a colonial animal packing powerful symbionts and potential medicines.</title>
        <authorList>
            <person name="Rayko M."/>
        </authorList>
    </citation>
    <scope>NUCLEOTIDE SEQUENCE [LARGE SCALE GENOMIC DNA]</scope>
    <source>
        <strain evidence="12">Kwan_BN1</strain>
    </source>
</reference>
<evidence type="ECO:0000256" key="1">
    <source>
        <dbReference type="ARBA" id="ARBA00022722"/>
    </source>
</evidence>
<evidence type="ECO:0000256" key="4">
    <source>
        <dbReference type="ARBA" id="ARBA00022801"/>
    </source>
</evidence>
<organism evidence="12 13">
    <name type="scientific">Bugula neritina</name>
    <name type="common">Brown bryozoan</name>
    <name type="synonym">Sertularia neritina</name>
    <dbReference type="NCBI Taxonomy" id="10212"/>
    <lineage>
        <taxon>Eukaryota</taxon>
        <taxon>Metazoa</taxon>
        <taxon>Spiralia</taxon>
        <taxon>Lophotrochozoa</taxon>
        <taxon>Bryozoa</taxon>
        <taxon>Gymnolaemata</taxon>
        <taxon>Cheilostomatida</taxon>
        <taxon>Flustrina</taxon>
        <taxon>Buguloidea</taxon>
        <taxon>Bugulidae</taxon>
        <taxon>Bugula</taxon>
    </lineage>
</organism>
<keyword evidence="13" id="KW-1185">Reference proteome</keyword>
<feature type="compositionally biased region" description="Basic and acidic residues" evidence="10">
    <location>
        <begin position="24"/>
        <end position="36"/>
    </location>
</feature>
<evidence type="ECO:0000256" key="7">
    <source>
        <dbReference type="ARBA" id="ARBA00022918"/>
    </source>
</evidence>